<feature type="transmembrane region" description="Helical" evidence="1">
    <location>
        <begin position="306"/>
        <end position="329"/>
    </location>
</feature>
<dbReference type="AlphaFoldDB" id="A0A239LMS7"/>
<feature type="transmembrane region" description="Helical" evidence="1">
    <location>
        <begin position="138"/>
        <end position="157"/>
    </location>
</feature>
<dbReference type="GO" id="GO:0022857">
    <property type="term" value="F:transmembrane transporter activity"/>
    <property type="evidence" value="ECO:0007669"/>
    <property type="project" value="InterPro"/>
</dbReference>
<feature type="transmembrane region" description="Helical" evidence="1">
    <location>
        <begin position="70"/>
        <end position="92"/>
    </location>
</feature>
<gene>
    <name evidence="2" type="ORF">SAMN05216252_12087</name>
</gene>
<keyword evidence="1" id="KW-0812">Transmembrane</keyword>
<dbReference type="InterPro" id="IPR011701">
    <property type="entry name" value="MFS"/>
</dbReference>
<feature type="transmembrane region" description="Helical" evidence="1">
    <location>
        <begin position="45"/>
        <end position="64"/>
    </location>
</feature>
<sequence>MYAVLFADAGLSEAGISSLFAVWSLTAFLLEVPSGVWADRFSRRALLTVAPLLAGAGFTLWTLWPCYASFAAGFVLWGAGSALRSGALQALVHEELTRVGARHAYARLTGRAQALGTTAALVATALAGPLLAAGGDRAVGLTSVAVTVLTAVAALALPEPRGRGAVAAEGEAAASYAGLLREALGQARHTPGAGRRVAVVSLLAGATALDEYVPLLAQATGVRPSYVPLLVLLVTAGATAGGWLAGRGTRWTPLAPAVAAVCLAAGAAGAHPAGLTLVALAFGLLDWATTAADAALQERITDRTRATVTSLAGLGSEAGALLLFGLWALGSHWSGPGPLFALAALPLLLPVLLLWRCNIFRPSRRQ</sequence>
<dbReference type="EMBL" id="FZOF01000020">
    <property type="protein sequence ID" value="SNT31202.1"/>
    <property type="molecule type" value="Genomic_DNA"/>
</dbReference>
<proteinExistence type="predicted"/>
<dbReference type="SUPFAM" id="SSF103473">
    <property type="entry name" value="MFS general substrate transporter"/>
    <property type="match status" value="1"/>
</dbReference>
<organism evidence="2 3">
    <name type="scientific">Actinacidiphila glaucinigra</name>
    <dbReference type="NCBI Taxonomy" id="235986"/>
    <lineage>
        <taxon>Bacteria</taxon>
        <taxon>Bacillati</taxon>
        <taxon>Actinomycetota</taxon>
        <taxon>Actinomycetes</taxon>
        <taxon>Kitasatosporales</taxon>
        <taxon>Streptomycetaceae</taxon>
        <taxon>Actinacidiphila</taxon>
    </lineage>
</organism>
<keyword evidence="1" id="KW-0472">Membrane</keyword>
<evidence type="ECO:0000256" key="1">
    <source>
        <dbReference type="SAM" id="Phobius"/>
    </source>
</evidence>
<protein>
    <submittedName>
        <fullName evidence="2">Predicted arabinose efflux permease, MFS family</fullName>
    </submittedName>
</protein>
<feature type="transmembrane region" description="Helical" evidence="1">
    <location>
        <begin position="335"/>
        <end position="355"/>
    </location>
</feature>
<keyword evidence="1" id="KW-1133">Transmembrane helix</keyword>
<feature type="transmembrane region" description="Helical" evidence="1">
    <location>
        <begin position="20"/>
        <end position="38"/>
    </location>
</feature>
<accession>A0A239LMS7</accession>
<dbReference type="InterPro" id="IPR053160">
    <property type="entry name" value="MFS_DHA3_Transporter"/>
</dbReference>
<dbReference type="InterPro" id="IPR036259">
    <property type="entry name" value="MFS_trans_sf"/>
</dbReference>
<dbReference type="Pfam" id="PF07690">
    <property type="entry name" value="MFS_1"/>
    <property type="match status" value="1"/>
</dbReference>
<reference evidence="2 3" key="1">
    <citation type="submission" date="2017-06" db="EMBL/GenBank/DDBJ databases">
        <authorList>
            <person name="Kim H.J."/>
            <person name="Triplett B.A."/>
        </authorList>
    </citation>
    <scope>NUCLEOTIDE SEQUENCE [LARGE SCALE GENOMIC DNA]</scope>
    <source>
        <strain evidence="2 3">CGMCC 4.1858</strain>
    </source>
</reference>
<feature type="transmembrane region" description="Helical" evidence="1">
    <location>
        <begin position="257"/>
        <end position="285"/>
    </location>
</feature>
<dbReference type="Gene3D" id="1.20.1250.20">
    <property type="entry name" value="MFS general substrate transporter like domains"/>
    <property type="match status" value="1"/>
</dbReference>
<dbReference type="Proteomes" id="UP000198280">
    <property type="component" value="Unassembled WGS sequence"/>
</dbReference>
<dbReference type="PANTHER" id="PTHR23530">
    <property type="entry name" value="TRANSPORT PROTEIN-RELATED"/>
    <property type="match status" value="1"/>
</dbReference>
<keyword evidence="3" id="KW-1185">Reference proteome</keyword>
<feature type="transmembrane region" description="Helical" evidence="1">
    <location>
        <begin position="226"/>
        <end position="245"/>
    </location>
</feature>
<feature type="transmembrane region" description="Helical" evidence="1">
    <location>
        <begin position="112"/>
        <end position="132"/>
    </location>
</feature>
<evidence type="ECO:0000313" key="2">
    <source>
        <dbReference type="EMBL" id="SNT31202.1"/>
    </source>
</evidence>
<dbReference type="RefSeq" id="WP_179280031.1">
    <property type="nucleotide sequence ID" value="NZ_FZOF01000020.1"/>
</dbReference>
<dbReference type="PANTHER" id="PTHR23530:SF1">
    <property type="entry name" value="PERMEASE, MAJOR FACILITATOR SUPERFAMILY-RELATED"/>
    <property type="match status" value="1"/>
</dbReference>
<name>A0A239LMS7_9ACTN</name>
<evidence type="ECO:0000313" key="3">
    <source>
        <dbReference type="Proteomes" id="UP000198280"/>
    </source>
</evidence>